<keyword evidence="2 5" id="KW-0812">Transmembrane</keyword>
<evidence type="ECO:0000256" key="4">
    <source>
        <dbReference type="ARBA" id="ARBA00023136"/>
    </source>
</evidence>
<reference evidence="7 8" key="1">
    <citation type="journal article" date="2015" name="Genome Biol. Evol.">
        <title>Phylogenomic analyses indicate that early fungi evolved digesting cell walls of algal ancestors of land plants.</title>
        <authorList>
            <person name="Chang Y."/>
            <person name="Wang S."/>
            <person name="Sekimoto S."/>
            <person name="Aerts A.L."/>
            <person name="Choi C."/>
            <person name="Clum A."/>
            <person name="LaButti K.M."/>
            <person name="Lindquist E.A."/>
            <person name="Yee Ngan C."/>
            <person name="Ohm R.A."/>
            <person name="Salamov A.A."/>
            <person name="Grigoriev I.V."/>
            <person name="Spatafora J.W."/>
            <person name="Berbee M.L."/>
        </authorList>
    </citation>
    <scope>NUCLEOTIDE SEQUENCE [LARGE SCALE GENOMIC DNA]</scope>
    <source>
        <strain evidence="7 8">NRRL 1564</strain>
    </source>
</reference>
<evidence type="ECO:0000313" key="8">
    <source>
        <dbReference type="Proteomes" id="UP000242474"/>
    </source>
</evidence>
<evidence type="ECO:0000256" key="5">
    <source>
        <dbReference type="SAM" id="Phobius"/>
    </source>
</evidence>
<feature type="transmembrane region" description="Helical" evidence="5">
    <location>
        <begin position="101"/>
        <end position="121"/>
    </location>
</feature>
<keyword evidence="3 5" id="KW-1133">Transmembrane helix</keyword>
<proteinExistence type="predicted"/>
<organism evidence="7 8">
    <name type="scientific">Coemansia reversa (strain ATCC 12441 / NRRL 1564)</name>
    <dbReference type="NCBI Taxonomy" id="763665"/>
    <lineage>
        <taxon>Eukaryota</taxon>
        <taxon>Fungi</taxon>
        <taxon>Fungi incertae sedis</taxon>
        <taxon>Zoopagomycota</taxon>
        <taxon>Kickxellomycotina</taxon>
        <taxon>Kickxellomycetes</taxon>
        <taxon>Kickxellales</taxon>
        <taxon>Kickxellaceae</taxon>
        <taxon>Coemansia</taxon>
    </lineage>
</organism>
<accession>A0A2G5B140</accession>
<gene>
    <name evidence="7" type="ORF">COEREDRAFT_90090</name>
</gene>
<dbReference type="AlphaFoldDB" id="A0A2G5B140"/>
<dbReference type="Proteomes" id="UP000242474">
    <property type="component" value="Unassembled WGS sequence"/>
</dbReference>
<comment type="subcellular location">
    <subcellularLocation>
        <location evidence="1">Membrane</location>
        <topology evidence="1">Multi-pass membrane protein</topology>
    </subcellularLocation>
</comment>
<feature type="transmembrane region" description="Helical" evidence="5">
    <location>
        <begin position="65"/>
        <end position="81"/>
    </location>
</feature>
<dbReference type="GO" id="GO:0016020">
    <property type="term" value="C:membrane"/>
    <property type="evidence" value="ECO:0007669"/>
    <property type="project" value="UniProtKB-SubCell"/>
</dbReference>
<feature type="transmembrane region" description="Helical" evidence="5">
    <location>
        <begin position="141"/>
        <end position="165"/>
    </location>
</feature>
<evidence type="ECO:0000259" key="6">
    <source>
        <dbReference type="Pfam" id="PF00003"/>
    </source>
</evidence>
<feature type="transmembrane region" description="Helical" evidence="5">
    <location>
        <begin position="185"/>
        <end position="205"/>
    </location>
</feature>
<name>A0A2G5B140_COERN</name>
<protein>
    <recommendedName>
        <fullName evidence="6">G-protein coupled receptors family 3 profile domain-containing protein</fullName>
    </recommendedName>
</protein>
<sequence>MGFLDPILEQQRIDAAALLNMKLEPRTSGDLAVVILLSVVYGIDLLAALALLWNRKYPPIKSKGPILMACLFVCSALWFVGDLQVNGHVRLINTVFTNCRGFGFWVRALMGICGVCAIVALRSYALHRVFKLNLSNRGFCFYLPLLVYIGCILVYGIVAMALHASASVEYMPLLDICRMDEPFKITIFVFIWVTAIFVGFINWKIRNIKSSFNESREMAIACGIVFVVLTFNTCVQFIHPHYPFVQRYRITTTILDHVCANALWWSVIAKPLYCSLFIRKRYLRKWVRRLRNDGLQRAYEIESTDGTVTGGSRCNEDSTIISSLGHKKTQQEFFYTNTPSTGNRQYKNDDTFYSVNTVALPPVALSARRGYINNSPASSANMTLAIDLMDVDPSSELRSPYSLHKASWHLPTLSDDFYWRGTDDDSHIL</sequence>
<dbReference type="InterPro" id="IPR017978">
    <property type="entry name" value="GPCR_3_C"/>
</dbReference>
<evidence type="ECO:0000256" key="2">
    <source>
        <dbReference type="ARBA" id="ARBA00022692"/>
    </source>
</evidence>
<keyword evidence="4 5" id="KW-0472">Membrane</keyword>
<dbReference type="OrthoDB" id="5592846at2759"/>
<feature type="transmembrane region" description="Helical" evidence="5">
    <location>
        <begin position="31"/>
        <end position="53"/>
    </location>
</feature>
<dbReference type="EMBL" id="KZ303579">
    <property type="protein sequence ID" value="PIA12735.1"/>
    <property type="molecule type" value="Genomic_DNA"/>
</dbReference>
<dbReference type="Pfam" id="PF00003">
    <property type="entry name" value="7tm_3"/>
    <property type="match status" value="1"/>
</dbReference>
<feature type="transmembrane region" description="Helical" evidence="5">
    <location>
        <begin position="217"/>
        <end position="242"/>
    </location>
</feature>
<keyword evidence="8" id="KW-1185">Reference proteome</keyword>
<evidence type="ECO:0000256" key="1">
    <source>
        <dbReference type="ARBA" id="ARBA00004141"/>
    </source>
</evidence>
<evidence type="ECO:0000256" key="3">
    <source>
        <dbReference type="ARBA" id="ARBA00022989"/>
    </source>
</evidence>
<feature type="domain" description="G-protein coupled receptors family 3 profile" evidence="6">
    <location>
        <begin position="32"/>
        <end position="237"/>
    </location>
</feature>
<evidence type="ECO:0000313" key="7">
    <source>
        <dbReference type="EMBL" id="PIA12735.1"/>
    </source>
</evidence>
<dbReference type="GO" id="GO:0004930">
    <property type="term" value="F:G protein-coupled receptor activity"/>
    <property type="evidence" value="ECO:0007669"/>
    <property type="project" value="InterPro"/>
</dbReference>